<keyword evidence="3" id="KW-0238">DNA-binding</keyword>
<proteinExistence type="inferred from homology"/>
<dbReference type="AlphaFoldDB" id="A0A1V9DHH6"/>
<feature type="domain" description="HTH lysR-type" evidence="5">
    <location>
        <begin position="1"/>
        <end position="60"/>
    </location>
</feature>
<keyword evidence="7" id="KW-1185">Reference proteome</keyword>
<evidence type="ECO:0000259" key="5">
    <source>
        <dbReference type="PROSITE" id="PS50931"/>
    </source>
</evidence>
<dbReference type="InterPro" id="IPR000847">
    <property type="entry name" value="LysR_HTH_N"/>
</dbReference>
<reference evidence="6 7" key="1">
    <citation type="submission" date="2017-02" db="EMBL/GenBank/DDBJ databases">
        <title>Whole genome shotgun sequence of Pantoea agglomerans strain AS1 isolated from a cycad, Zamia floridana in Central Florida, USA.</title>
        <authorList>
            <person name="Lata P."/>
            <person name="Govindarajan S."/>
            <person name="Qi F."/>
            <person name="Li J.-L."/>
            <person name="Maurya S.K."/>
            <person name="Sahoo M.K."/>
        </authorList>
    </citation>
    <scope>NUCLEOTIDE SEQUENCE [LARGE SCALE GENOMIC DNA]</scope>
    <source>
        <strain evidence="6 7">AS1</strain>
    </source>
</reference>
<comment type="caution">
    <text evidence="6">The sequence shown here is derived from an EMBL/GenBank/DDBJ whole genome shotgun (WGS) entry which is preliminary data.</text>
</comment>
<dbReference type="Gene3D" id="1.10.10.10">
    <property type="entry name" value="Winged helix-like DNA-binding domain superfamily/Winged helix DNA-binding domain"/>
    <property type="match status" value="1"/>
</dbReference>
<dbReference type="CDD" id="cd05466">
    <property type="entry name" value="PBP2_LTTR_substrate"/>
    <property type="match status" value="1"/>
</dbReference>
<dbReference type="Pfam" id="PF00126">
    <property type="entry name" value="HTH_1"/>
    <property type="match status" value="1"/>
</dbReference>
<evidence type="ECO:0000256" key="1">
    <source>
        <dbReference type="ARBA" id="ARBA00009437"/>
    </source>
</evidence>
<dbReference type="EMBL" id="MWUE01000017">
    <property type="protein sequence ID" value="OQP33322.1"/>
    <property type="molecule type" value="Genomic_DNA"/>
</dbReference>
<dbReference type="SUPFAM" id="SSF46785">
    <property type="entry name" value="Winged helix' DNA-binding domain"/>
    <property type="match status" value="1"/>
</dbReference>
<dbReference type="InterPro" id="IPR005119">
    <property type="entry name" value="LysR_subst-bd"/>
</dbReference>
<evidence type="ECO:0000313" key="7">
    <source>
        <dbReference type="Proteomes" id="UP000192769"/>
    </source>
</evidence>
<comment type="similarity">
    <text evidence="1">Belongs to the LysR transcriptional regulatory family.</text>
</comment>
<evidence type="ECO:0000313" key="6">
    <source>
        <dbReference type="EMBL" id="OQP33322.1"/>
    </source>
</evidence>
<dbReference type="PANTHER" id="PTHR30126:SF91">
    <property type="entry name" value="LYSR FAMILY TRANSCRIPTIONAL REGULATOR"/>
    <property type="match status" value="1"/>
</dbReference>
<sequence length="304" mass="34562">MKYSLEQLMAFEQVAKSGSFSAAARQMRKSQSSVNMAMSNLELELNLSLFERTPRQVRLTPEGEVLREYVKTILERCQAFDQRVAAFNQQIESHVSLAIELPYVTIAPVLYEFSMTFPEVDIHIKEPFRGDVEAMVKNGEVDLGIALSHSIDSEKIEFAQLGKVVMVHVVSAAHPLAQRIPVSFADLHSWRHITFGSQEKKIATTEYLDSPMLWRVESYSAMLEAALAGLGWASLPREFVDRELRAGTLVELRQKEYPHTDWIVGIDLLWSKQAQAGKAQTWLRDRLVKHKIFEQDKAGNRTTL</sequence>
<evidence type="ECO:0000256" key="2">
    <source>
        <dbReference type="ARBA" id="ARBA00023015"/>
    </source>
</evidence>
<dbReference type="Pfam" id="PF03466">
    <property type="entry name" value="LysR_substrate"/>
    <property type="match status" value="1"/>
</dbReference>
<dbReference type="PANTHER" id="PTHR30126">
    <property type="entry name" value="HTH-TYPE TRANSCRIPTIONAL REGULATOR"/>
    <property type="match status" value="1"/>
</dbReference>
<accession>A0A1V9DHH6</accession>
<dbReference type="FunFam" id="1.10.10.10:FF:000001">
    <property type="entry name" value="LysR family transcriptional regulator"/>
    <property type="match status" value="1"/>
</dbReference>
<dbReference type="Gene3D" id="3.40.190.290">
    <property type="match status" value="1"/>
</dbReference>
<dbReference type="SUPFAM" id="SSF53850">
    <property type="entry name" value="Periplasmic binding protein-like II"/>
    <property type="match status" value="1"/>
</dbReference>
<dbReference type="GO" id="GO:0003700">
    <property type="term" value="F:DNA-binding transcription factor activity"/>
    <property type="evidence" value="ECO:0007669"/>
    <property type="project" value="InterPro"/>
</dbReference>
<dbReference type="PROSITE" id="PS50931">
    <property type="entry name" value="HTH_LYSR"/>
    <property type="match status" value="1"/>
</dbReference>
<organism evidence="6 7">
    <name type="scientific">Pantoea latae</name>
    <dbReference type="NCBI Taxonomy" id="1964541"/>
    <lineage>
        <taxon>Bacteria</taxon>
        <taxon>Pseudomonadati</taxon>
        <taxon>Pseudomonadota</taxon>
        <taxon>Gammaproteobacteria</taxon>
        <taxon>Enterobacterales</taxon>
        <taxon>Erwiniaceae</taxon>
        <taxon>Pantoea</taxon>
    </lineage>
</organism>
<name>A0A1V9DHH6_9GAMM</name>
<dbReference type="GO" id="GO:0000976">
    <property type="term" value="F:transcription cis-regulatory region binding"/>
    <property type="evidence" value="ECO:0007669"/>
    <property type="project" value="TreeGrafter"/>
</dbReference>
<dbReference type="InterPro" id="IPR036390">
    <property type="entry name" value="WH_DNA-bd_sf"/>
</dbReference>
<keyword evidence="4" id="KW-0804">Transcription</keyword>
<dbReference type="Proteomes" id="UP000192769">
    <property type="component" value="Unassembled WGS sequence"/>
</dbReference>
<gene>
    <name evidence="6" type="ORF">B2J69_12295</name>
</gene>
<keyword evidence="2" id="KW-0805">Transcription regulation</keyword>
<evidence type="ECO:0000256" key="4">
    <source>
        <dbReference type="ARBA" id="ARBA00023163"/>
    </source>
</evidence>
<protein>
    <submittedName>
        <fullName evidence="6">LysR family transcriptional regulator</fullName>
    </submittedName>
</protein>
<evidence type="ECO:0000256" key="3">
    <source>
        <dbReference type="ARBA" id="ARBA00023125"/>
    </source>
</evidence>
<dbReference type="InterPro" id="IPR036388">
    <property type="entry name" value="WH-like_DNA-bd_sf"/>
</dbReference>
<dbReference type="OrthoDB" id="196624at2"/>